<reference evidence="4" key="1">
    <citation type="submission" date="2021-01" db="EMBL/GenBank/DDBJ databases">
        <authorList>
            <consortium name="Genoscope - CEA"/>
            <person name="William W."/>
        </authorList>
    </citation>
    <scope>NUCLEOTIDE SEQUENCE</scope>
</reference>
<keyword evidence="5" id="KW-1185">Reference proteome</keyword>
<dbReference type="OrthoDB" id="300517at2759"/>
<comment type="caution">
    <text evidence="4">The sequence shown here is derived from an EMBL/GenBank/DDBJ whole genome shotgun (WGS) entry which is preliminary data.</text>
</comment>
<accession>A0A8S1NUK2</accession>
<dbReference type="Proteomes" id="UP000692954">
    <property type="component" value="Unassembled WGS sequence"/>
</dbReference>
<dbReference type="CDD" id="cd00590">
    <property type="entry name" value="RRM_SF"/>
    <property type="match status" value="1"/>
</dbReference>
<dbReference type="SMART" id="SM00360">
    <property type="entry name" value="RRM"/>
    <property type="match status" value="1"/>
</dbReference>
<dbReference type="InterPro" id="IPR000504">
    <property type="entry name" value="RRM_dom"/>
</dbReference>
<feature type="domain" description="RRM" evidence="3">
    <location>
        <begin position="98"/>
        <end position="162"/>
    </location>
</feature>
<gene>
    <name evidence="4" type="ORF">PSON_ATCC_30995.1.T0660112</name>
</gene>
<organism evidence="4 5">
    <name type="scientific">Paramecium sonneborni</name>
    <dbReference type="NCBI Taxonomy" id="65129"/>
    <lineage>
        <taxon>Eukaryota</taxon>
        <taxon>Sar</taxon>
        <taxon>Alveolata</taxon>
        <taxon>Ciliophora</taxon>
        <taxon>Intramacronucleata</taxon>
        <taxon>Oligohymenophorea</taxon>
        <taxon>Peniculida</taxon>
        <taxon>Parameciidae</taxon>
        <taxon>Paramecium</taxon>
    </lineage>
</organism>
<feature type="region of interest" description="Disordered" evidence="2">
    <location>
        <begin position="15"/>
        <end position="48"/>
    </location>
</feature>
<dbReference type="GO" id="GO:0003723">
    <property type="term" value="F:RNA binding"/>
    <property type="evidence" value="ECO:0007669"/>
    <property type="project" value="UniProtKB-UniRule"/>
</dbReference>
<dbReference type="Pfam" id="PF00076">
    <property type="entry name" value="RRM_1"/>
    <property type="match status" value="1"/>
</dbReference>
<evidence type="ECO:0000256" key="2">
    <source>
        <dbReference type="SAM" id="MobiDB-lite"/>
    </source>
</evidence>
<name>A0A8S1NUK2_9CILI</name>
<sequence>MNKNHIFSKSINIIRDHQYEYKPSQQSGQKEQSRKDSEEESGNVRSTQILKKPISKKVIVIQNTGQSGRVQSQQVNKKKGILNITKKEEQQIKQDGSYSIFIRNLKENTKQQDLRELIDDDQNILGVSINNKQATITFSNQESAENAIEQINNSKDKNQEMRAVPNFKQNDKVIVIGQYSDKNRSKDDGRLRMDVKESIFDRIQIKK</sequence>
<evidence type="ECO:0000259" key="3">
    <source>
        <dbReference type="PROSITE" id="PS50102"/>
    </source>
</evidence>
<dbReference type="PROSITE" id="PS50102">
    <property type="entry name" value="RRM"/>
    <property type="match status" value="1"/>
</dbReference>
<dbReference type="AlphaFoldDB" id="A0A8S1NUK2"/>
<protein>
    <recommendedName>
        <fullName evidence="3">RRM domain-containing protein</fullName>
    </recommendedName>
</protein>
<evidence type="ECO:0000256" key="1">
    <source>
        <dbReference type="PROSITE-ProRule" id="PRU00176"/>
    </source>
</evidence>
<evidence type="ECO:0000313" key="4">
    <source>
        <dbReference type="EMBL" id="CAD8096338.1"/>
    </source>
</evidence>
<proteinExistence type="predicted"/>
<dbReference type="EMBL" id="CAJJDN010000066">
    <property type="protein sequence ID" value="CAD8096338.1"/>
    <property type="molecule type" value="Genomic_DNA"/>
</dbReference>
<keyword evidence="1" id="KW-0694">RNA-binding</keyword>
<evidence type="ECO:0000313" key="5">
    <source>
        <dbReference type="Proteomes" id="UP000692954"/>
    </source>
</evidence>